<evidence type="ECO:0000259" key="1">
    <source>
        <dbReference type="Pfam" id="PF20654"/>
    </source>
</evidence>
<feature type="domain" description="Exocyst complex component Sec3 C-terminal" evidence="1">
    <location>
        <begin position="288"/>
        <end position="409"/>
    </location>
</feature>
<dbReference type="GO" id="GO:0005886">
    <property type="term" value="C:plasma membrane"/>
    <property type="evidence" value="ECO:0007669"/>
    <property type="project" value="TreeGrafter"/>
</dbReference>
<dbReference type="AlphaFoldDB" id="A0AAD8J264"/>
<dbReference type="GO" id="GO:0006893">
    <property type="term" value="P:Golgi to plasma membrane transport"/>
    <property type="evidence" value="ECO:0007669"/>
    <property type="project" value="TreeGrafter"/>
</dbReference>
<name>A0AAD8J264_9APIA</name>
<reference evidence="2" key="2">
    <citation type="submission" date="2023-05" db="EMBL/GenBank/DDBJ databases">
        <authorList>
            <person name="Schelkunov M.I."/>
        </authorList>
    </citation>
    <scope>NUCLEOTIDE SEQUENCE</scope>
    <source>
        <strain evidence="2">Hsosn_3</strain>
        <tissue evidence="2">Leaf</tissue>
    </source>
</reference>
<dbReference type="GO" id="GO:0000145">
    <property type="term" value="C:exocyst"/>
    <property type="evidence" value="ECO:0007669"/>
    <property type="project" value="TreeGrafter"/>
</dbReference>
<organism evidence="2 3">
    <name type="scientific">Heracleum sosnowskyi</name>
    <dbReference type="NCBI Taxonomy" id="360622"/>
    <lineage>
        <taxon>Eukaryota</taxon>
        <taxon>Viridiplantae</taxon>
        <taxon>Streptophyta</taxon>
        <taxon>Embryophyta</taxon>
        <taxon>Tracheophyta</taxon>
        <taxon>Spermatophyta</taxon>
        <taxon>Magnoliopsida</taxon>
        <taxon>eudicotyledons</taxon>
        <taxon>Gunneridae</taxon>
        <taxon>Pentapetalae</taxon>
        <taxon>asterids</taxon>
        <taxon>campanulids</taxon>
        <taxon>Apiales</taxon>
        <taxon>Apiaceae</taxon>
        <taxon>Apioideae</taxon>
        <taxon>apioid superclade</taxon>
        <taxon>Tordylieae</taxon>
        <taxon>Tordyliinae</taxon>
        <taxon>Heracleum</taxon>
    </lineage>
</organism>
<dbReference type="PANTHER" id="PTHR16092">
    <property type="entry name" value="SEC3/SYNTAXIN-RELATED"/>
    <property type="match status" value="1"/>
</dbReference>
<accession>A0AAD8J264</accession>
<dbReference type="Pfam" id="PF20654">
    <property type="entry name" value="Sec3_C-term"/>
    <property type="match status" value="1"/>
</dbReference>
<dbReference type="EMBL" id="JAUIZM010000002">
    <property type="protein sequence ID" value="KAK1395693.1"/>
    <property type="molecule type" value="Genomic_DNA"/>
</dbReference>
<dbReference type="GO" id="GO:0006887">
    <property type="term" value="P:exocytosis"/>
    <property type="evidence" value="ECO:0007669"/>
    <property type="project" value="TreeGrafter"/>
</dbReference>
<reference evidence="2" key="1">
    <citation type="submission" date="2023-02" db="EMBL/GenBank/DDBJ databases">
        <title>Genome of toxic invasive species Heracleum sosnowskyi carries increased number of genes despite the absence of recent whole-genome duplications.</title>
        <authorList>
            <person name="Schelkunov M."/>
            <person name="Shtratnikova V."/>
            <person name="Makarenko M."/>
            <person name="Klepikova A."/>
            <person name="Omelchenko D."/>
            <person name="Novikova G."/>
            <person name="Obukhova E."/>
            <person name="Bogdanov V."/>
            <person name="Penin A."/>
            <person name="Logacheva M."/>
        </authorList>
    </citation>
    <scope>NUCLEOTIDE SEQUENCE</scope>
    <source>
        <strain evidence="2">Hsosn_3</strain>
        <tissue evidence="2">Leaf</tissue>
    </source>
</reference>
<evidence type="ECO:0000313" key="3">
    <source>
        <dbReference type="Proteomes" id="UP001237642"/>
    </source>
</evidence>
<comment type="caution">
    <text evidence="2">The sequence shown here is derived from an EMBL/GenBank/DDBJ whole genome shotgun (WGS) entry which is preliminary data.</text>
</comment>
<dbReference type="GO" id="GO:0005546">
    <property type="term" value="F:phosphatidylinositol-4,5-bisphosphate binding"/>
    <property type="evidence" value="ECO:0007669"/>
    <property type="project" value="TreeGrafter"/>
</dbReference>
<sequence length="479" mass="54973">MLQSVNNKSLIDELDKLLERLHIPPEYAACLMGGSFVEARMLQNIEACEWLTSAICGLEVPNLDPCYENTLAVKEKRAELEKLKSTFVRRASEFLGNYFASLVDFMISDKSYFSQRGQLKRPDDADLRYKCRTYARLLQHLKSLDKNCLGPLRKAYCSSLNLLLRREAREFANELRASTKASRNPTVWLEGSTEAYAKMLTIFIPLLVDESSFFAHFMCFEVPALAPLGGPNHKSGSNDDDANHDDLGIMDIDDSDSKNGKKISELPALNESLCDLLDGIQILKCYYLFYFLSPYFHAVVDWAYKIDPLRCISMYVITERYISGQKADAAGFVRLLFDALEDRISTQFARIERNERNVRQMGVLSYITRFATLATRMEQYIQGQSRDLVDQAYTKFVSIMFANLDKIAQADPKIVCMTWLIVLIYYNFERLFQFARKIEDLMYTITAEEKEFLDKYDSFAQLVAKIPSVTETRDLLASM</sequence>
<keyword evidence="3" id="KW-1185">Reference proteome</keyword>
<dbReference type="InterPro" id="IPR048628">
    <property type="entry name" value="Sec3_C"/>
</dbReference>
<evidence type="ECO:0000313" key="2">
    <source>
        <dbReference type="EMBL" id="KAK1395693.1"/>
    </source>
</evidence>
<dbReference type="PANTHER" id="PTHR16092:SF14">
    <property type="entry name" value="EXOCYST COMPLEX COMPONENT 1 ISOFORM X1"/>
    <property type="match status" value="1"/>
</dbReference>
<proteinExistence type="predicted"/>
<dbReference type="Proteomes" id="UP001237642">
    <property type="component" value="Unassembled WGS sequence"/>
</dbReference>
<protein>
    <submittedName>
        <fullName evidence="2">Exocyst complex component sec3a-like protein</fullName>
    </submittedName>
</protein>
<gene>
    <name evidence="2" type="ORF">POM88_005556</name>
</gene>